<sequence>MATAITTRVATVDDFPWIIELIDRNRAEQLSEQQRATAGFVQGRWNTDTLQQLLAGPGMFIAEVDGIRAGVALSSSPGAVTTGPAGRTNELAADHFGDTGYFLYGPVVVDADFRGQGCCGTWSTVCSATRPPTTGLPSHSSNRPTPIPLPCTSTWVGRPSRHSISPSADS</sequence>
<dbReference type="EMBL" id="JBHSWH010000001">
    <property type="protein sequence ID" value="MFC6704259.1"/>
    <property type="molecule type" value="Genomic_DNA"/>
</dbReference>
<gene>
    <name evidence="2" type="ORF">ACFQDH_02965</name>
</gene>
<feature type="compositionally biased region" description="Polar residues" evidence="1">
    <location>
        <begin position="130"/>
        <end position="144"/>
    </location>
</feature>
<protein>
    <recommendedName>
        <fullName evidence="4">N-acetyltransferase domain-containing protein</fullName>
    </recommendedName>
</protein>
<accession>A0ABW2ABM2</accession>
<dbReference type="Proteomes" id="UP001596298">
    <property type="component" value="Unassembled WGS sequence"/>
</dbReference>
<proteinExistence type="predicted"/>
<name>A0ABW2ABM2_9MICO</name>
<evidence type="ECO:0000313" key="3">
    <source>
        <dbReference type="Proteomes" id="UP001596298"/>
    </source>
</evidence>
<reference evidence="3" key="1">
    <citation type="journal article" date="2019" name="Int. J. Syst. Evol. Microbiol.">
        <title>The Global Catalogue of Microorganisms (GCM) 10K type strain sequencing project: providing services to taxonomists for standard genome sequencing and annotation.</title>
        <authorList>
            <consortium name="The Broad Institute Genomics Platform"/>
            <consortium name="The Broad Institute Genome Sequencing Center for Infectious Disease"/>
            <person name="Wu L."/>
            <person name="Ma J."/>
        </authorList>
    </citation>
    <scope>NUCLEOTIDE SEQUENCE [LARGE SCALE GENOMIC DNA]</scope>
    <source>
        <strain evidence="3">CCUG 58127</strain>
    </source>
</reference>
<comment type="caution">
    <text evidence="2">The sequence shown here is derived from an EMBL/GenBank/DDBJ whole genome shotgun (WGS) entry which is preliminary data.</text>
</comment>
<dbReference type="RefSeq" id="WP_382398323.1">
    <property type="nucleotide sequence ID" value="NZ_JBHSWH010000001.1"/>
</dbReference>
<keyword evidence="3" id="KW-1185">Reference proteome</keyword>
<evidence type="ECO:0000256" key="1">
    <source>
        <dbReference type="SAM" id="MobiDB-lite"/>
    </source>
</evidence>
<dbReference type="Gene3D" id="3.40.630.30">
    <property type="match status" value="1"/>
</dbReference>
<dbReference type="InterPro" id="IPR016181">
    <property type="entry name" value="Acyl_CoA_acyltransferase"/>
</dbReference>
<dbReference type="SUPFAM" id="SSF55729">
    <property type="entry name" value="Acyl-CoA N-acyltransferases (Nat)"/>
    <property type="match status" value="1"/>
</dbReference>
<organism evidence="2 3">
    <name type="scientific">Flexivirga alba</name>
    <dbReference type="NCBI Taxonomy" id="702742"/>
    <lineage>
        <taxon>Bacteria</taxon>
        <taxon>Bacillati</taxon>
        <taxon>Actinomycetota</taxon>
        <taxon>Actinomycetes</taxon>
        <taxon>Micrococcales</taxon>
        <taxon>Dermacoccaceae</taxon>
        <taxon>Flexivirga</taxon>
    </lineage>
</organism>
<evidence type="ECO:0008006" key="4">
    <source>
        <dbReference type="Google" id="ProtNLM"/>
    </source>
</evidence>
<feature type="region of interest" description="Disordered" evidence="1">
    <location>
        <begin position="130"/>
        <end position="170"/>
    </location>
</feature>
<evidence type="ECO:0000313" key="2">
    <source>
        <dbReference type="EMBL" id="MFC6704259.1"/>
    </source>
</evidence>